<feature type="transmembrane region" description="Helical" evidence="1">
    <location>
        <begin position="6"/>
        <end position="23"/>
    </location>
</feature>
<feature type="transmembrane region" description="Helical" evidence="1">
    <location>
        <begin position="119"/>
        <end position="136"/>
    </location>
</feature>
<evidence type="ECO:0000313" key="2">
    <source>
        <dbReference type="EMBL" id="GAG55910.1"/>
    </source>
</evidence>
<evidence type="ECO:0008006" key="3">
    <source>
        <dbReference type="Google" id="ProtNLM"/>
    </source>
</evidence>
<keyword evidence="1" id="KW-0812">Transmembrane</keyword>
<name>X0YIX0_9ZZZZ</name>
<keyword evidence="1" id="KW-0472">Membrane</keyword>
<feature type="transmembrane region" description="Helical" evidence="1">
    <location>
        <begin position="90"/>
        <end position="113"/>
    </location>
</feature>
<feature type="transmembrane region" description="Helical" evidence="1">
    <location>
        <begin position="59"/>
        <end position="78"/>
    </location>
</feature>
<reference evidence="2" key="1">
    <citation type="journal article" date="2014" name="Front. Microbiol.">
        <title>High frequency of phylogenetically diverse reductive dehalogenase-homologous genes in deep subseafloor sedimentary metagenomes.</title>
        <authorList>
            <person name="Kawai M."/>
            <person name="Futagami T."/>
            <person name="Toyoda A."/>
            <person name="Takaki Y."/>
            <person name="Nishi S."/>
            <person name="Hori S."/>
            <person name="Arai W."/>
            <person name="Tsubouchi T."/>
            <person name="Morono Y."/>
            <person name="Uchiyama I."/>
            <person name="Ito T."/>
            <person name="Fujiyama A."/>
            <person name="Inagaki F."/>
            <person name="Takami H."/>
        </authorList>
    </citation>
    <scope>NUCLEOTIDE SEQUENCE</scope>
    <source>
        <strain evidence="2">Expedition CK06-06</strain>
    </source>
</reference>
<comment type="caution">
    <text evidence="2">The sequence shown here is derived from an EMBL/GenBank/DDBJ whole genome shotgun (WGS) entry which is preliminary data.</text>
</comment>
<protein>
    <recommendedName>
        <fullName evidence="3">Histidine kinase N-terminal 7TM region domain-containing protein</fullName>
    </recommendedName>
</protein>
<keyword evidence="1" id="KW-1133">Transmembrane helix</keyword>
<organism evidence="2">
    <name type="scientific">marine sediment metagenome</name>
    <dbReference type="NCBI Taxonomy" id="412755"/>
    <lineage>
        <taxon>unclassified sequences</taxon>
        <taxon>metagenomes</taxon>
        <taxon>ecological metagenomes</taxon>
    </lineage>
</organism>
<dbReference type="EMBL" id="BART01003376">
    <property type="protein sequence ID" value="GAG55910.1"/>
    <property type="molecule type" value="Genomic_DNA"/>
</dbReference>
<feature type="transmembrane region" description="Helical" evidence="1">
    <location>
        <begin position="35"/>
        <end position="53"/>
    </location>
</feature>
<sequence>MLEELFFILGFVNNLFLIFIFLIRKDKMVLLKRIGWVYLLLAIPAVYGIFLVVREQKAAQYSIFLGIFLAFLALEGLYDHILKIPFRKNWKLLTPYLVLYYAMNYGFVVMVWTTSLPRGLIMLGLFIIQIIVNIYTHPRKSQ</sequence>
<dbReference type="AlphaFoldDB" id="X0YIX0"/>
<gene>
    <name evidence="2" type="ORF">S01H4_09380</name>
</gene>
<evidence type="ECO:0000256" key="1">
    <source>
        <dbReference type="SAM" id="Phobius"/>
    </source>
</evidence>
<accession>X0YIX0</accession>
<proteinExistence type="predicted"/>